<reference evidence="1" key="1">
    <citation type="submission" date="2020-11" db="EMBL/GenBank/DDBJ databases">
        <authorList>
            <person name="Davenport K.M."/>
            <person name="Bickhart D.M."/>
            <person name="Smith T.P.L."/>
            <person name="Murdoch B.M."/>
            <person name="Rosen B.D."/>
        </authorList>
    </citation>
    <scope>NUCLEOTIDE SEQUENCE [LARGE SCALE GENOMIC DNA]</scope>
    <source>
        <strain evidence="1">OAR_USU_Benz2616</strain>
    </source>
</reference>
<proteinExistence type="predicted"/>
<evidence type="ECO:0000313" key="1">
    <source>
        <dbReference type="Ensembl" id="ENSOARP00020043979.1"/>
    </source>
</evidence>
<dbReference type="Ensembl" id="ENSOART00020058104.1">
    <property type="protein sequence ID" value="ENSOARP00020043979.1"/>
    <property type="gene ID" value="ENSOARG00020003320.2"/>
</dbReference>
<organism evidence="1">
    <name type="scientific">Ovis aries</name>
    <name type="common">Sheep</name>
    <dbReference type="NCBI Taxonomy" id="9940"/>
    <lineage>
        <taxon>Eukaryota</taxon>
        <taxon>Metazoa</taxon>
        <taxon>Chordata</taxon>
        <taxon>Craniata</taxon>
        <taxon>Vertebrata</taxon>
        <taxon>Euteleostomi</taxon>
        <taxon>Mammalia</taxon>
        <taxon>Eutheria</taxon>
        <taxon>Laurasiatheria</taxon>
        <taxon>Artiodactyla</taxon>
        <taxon>Ruminantia</taxon>
        <taxon>Pecora</taxon>
        <taxon>Bovidae</taxon>
        <taxon>Caprinae</taxon>
        <taxon>Ovis</taxon>
    </lineage>
</organism>
<reference evidence="1" key="2">
    <citation type="submission" date="2025-08" db="UniProtKB">
        <authorList>
            <consortium name="Ensembl"/>
        </authorList>
    </citation>
    <scope>IDENTIFICATION</scope>
</reference>
<reference evidence="1" key="3">
    <citation type="submission" date="2025-09" db="UniProtKB">
        <authorList>
            <consortium name="Ensembl"/>
        </authorList>
    </citation>
    <scope>IDENTIFICATION</scope>
</reference>
<gene>
    <name evidence="1" type="primary">CCDC27</name>
</gene>
<name>A0AC11DF55_SHEEP</name>
<sequence length="524" mass="59085">MLPIRASGPKKKSLVPNLIEKGLIVLRKVASRDEQTPEWKLRQQKCSLSRSAQAICRYYKKLRDFNQNASPQDSGFMSEMEELRHKFLTRPGCPQFSTRSTSMTHYGSATTLSLPEDTGIGSETWKGAENPLSGQQGLDVKVDGGLLPLSKSACEFNYLRKKSESHVLSPTPSSPDLGQSYPRKRVPWYISVIHEKDQCLLALGEEVQRLSELEAQAQKREEEILALQEEREALRKQLKCLLKSKSQEAAPSHVLRERLLESVPKLQGRQSTLRTFQDEEDVEPWRQLQEECDRGKELEGGDYEEEEHLEGEAKRAADKGAKARASRRETLQENRNKEEAVVMATVQEDEDEERDAYGAGELEEEEDEEVMELDEEKELQQEEAAARRRGGFVDDTFEEELIAQLEEYEQLIQEFQFQLEITGTRYSLATGGMPEEAEVGAQRGYQGPLTLPWVPLGWDNAGAALDPWDGSRQPALSLELRGALGMVQWLAPSSLFALICRSHQVFTATGGIPRVAIAENQHGE</sequence>
<protein>
    <submittedName>
        <fullName evidence="1">Uncharacterized protein</fullName>
    </submittedName>
</protein>
<accession>A0AC11DF55</accession>